<gene>
    <name evidence="1" type="ORF">V1525DRAFT_405174</name>
</gene>
<protein>
    <submittedName>
        <fullName evidence="1">Uncharacterized protein</fullName>
    </submittedName>
</protein>
<organism evidence="1 2">
    <name type="scientific">Lipomyces kononenkoae</name>
    <name type="common">Yeast</name>
    <dbReference type="NCBI Taxonomy" id="34357"/>
    <lineage>
        <taxon>Eukaryota</taxon>
        <taxon>Fungi</taxon>
        <taxon>Dikarya</taxon>
        <taxon>Ascomycota</taxon>
        <taxon>Saccharomycotina</taxon>
        <taxon>Lipomycetes</taxon>
        <taxon>Lipomycetales</taxon>
        <taxon>Lipomycetaceae</taxon>
        <taxon>Lipomyces</taxon>
    </lineage>
</organism>
<sequence length="72" mass="8177">MYRLFLNCTASGSRNQLAFLSLNDAYGAAWHAGDRQYYSVRLQIINDVDRLAAVRNISKGDAVLLLDTERRE</sequence>
<proteinExistence type="predicted"/>
<evidence type="ECO:0000313" key="1">
    <source>
        <dbReference type="EMBL" id="KAK9237054.1"/>
    </source>
</evidence>
<dbReference type="EMBL" id="MU971375">
    <property type="protein sequence ID" value="KAK9237054.1"/>
    <property type="molecule type" value="Genomic_DNA"/>
</dbReference>
<keyword evidence="2" id="KW-1185">Reference proteome</keyword>
<comment type="caution">
    <text evidence="1">The sequence shown here is derived from an EMBL/GenBank/DDBJ whole genome shotgun (WGS) entry which is preliminary data.</text>
</comment>
<name>A0ACC3T037_LIPKO</name>
<evidence type="ECO:0000313" key="2">
    <source>
        <dbReference type="Proteomes" id="UP001433508"/>
    </source>
</evidence>
<dbReference type="Proteomes" id="UP001433508">
    <property type="component" value="Unassembled WGS sequence"/>
</dbReference>
<reference evidence="2" key="1">
    <citation type="journal article" date="2024" name="Front. Bioeng. Biotechnol.">
        <title>Genome-scale model development and genomic sequencing of the oleaginous clade Lipomyces.</title>
        <authorList>
            <person name="Czajka J.J."/>
            <person name="Han Y."/>
            <person name="Kim J."/>
            <person name="Mondo S.J."/>
            <person name="Hofstad B.A."/>
            <person name="Robles A."/>
            <person name="Haridas S."/>
            <person name="Riley R."/>
            <person name="LaButti K."/>
            <person name="Pangilinan J."/>
            <person name="Andreopoulos W."/>
            <person name="Lipzen A."/>
            <person name="Yan J."/>
            <person name="Wang M."/>
            <person name="Ng V."/>
            <person name="Grigoriev I.V."/>
            <person name="Spatafora J.W."/>
            <person name="Magnuson J.K."/>
            <person name="Baker S.E."/>
            <person name="Pomraning K.R."/>
        </authorList>
    </citation>
    <scope>NUCLEOTIDE SEQUENCE [LARGE SCALE GENOMIC DNA]</scope>
    <source>
        <strain evidence="2">CBS 7786</strain>
    </source>
</reference>
<accession>A0ACC3T037</accession>